<dbReference type="RefSeq" id="WP_138009464.1">
    <property type="nucleotide sequence ID" value="NC_009656.1"/>
</dbReference>
<dbReference type="EMBL" id="CP000744">
    <property type="protein sequence ID" value="ABR83126.2"/>
    <property type="molecule type" value="Genomic_DNA"/>
</dbReference>
<evidence type="ECO:0000313" key="2">
    <source>
        <dbReference type="Proteomes" id="UP000001582"/>
    </source>
</evidence>
<sequence length="107" mass="11814">MLARPRDTWTDADLILAASLARAYADIEHLQQRIDDDGLLLDDGKPNPACDLLDKMTRRALATARQLKVDTIATVGKAESIPKAAALERDARRQFDDDLIPTLGTMQ</sequence>
<gene>
    <name evidence="1" type="ordered locus">PSPA7_5154</name>
</gene>
<proteinExistence type="predicted"/>
<dbReference type="AlphaFoldDB" id="A6VBQ5"/>
<dbReference type="Proteomes" id="UP000001582">
    <property type="component" value="Chromosome"/>
</dbReference>
<dbReference type="KEGG" id="pap:PSPA7_5154"/>
<evidence type="ECO:0000313" key="1">
    <source>
        <dbReference type="EMBL" id="ABR83126.2"/>
    </source>
</evidence>
<reference evidence="1 2" key="2">
    <citation type="journal article" date="2010" name="PLoS ONE">
        <title>Complete genome sequence of the multiresistant taxonomic outlier Pseudomonas aeruginosa PA7.</title>
        <authorList>
            <person name="Roy P.H."/>
            <person name="Tetu S.G."/>
            <person name="Larouche A."/>
            <person name="Elbourne L."/>
            <person name="Tremblay S."/>
            <person name="Ren Q."/>
            <person name="Dodson R."/>
            <person name="Harkins D."/>
            <person name="Shay R."/>
            <person name="Watkins K."/>
            <person name="Mahamoud Y."/>
            <person name="Paulsen I.T."/>
        </authorList>
    </citation>
    <scope>NUCLEOTIDE SEQUENCE [LARGE SCALE GENOMIC DNA]</scope>
    <source>
        <strain evidence="1 2">PA7</strain>
    </source>
</reference>
<accession>A6VBQ5</accession>
<organism evidence="1 2">
    <name type="scientific">Pseudomonas paraeruginosa (strain DSM 24068 / PA7)</name>
    <name type="common">Pseudomonas aeruginosa (strain PA7)</name>
    <dbReference type="NCBI Taxonomy" id="381754"/>
    <lineage>
        <taxon>Bacteria</taxon>
        <taxon>Pseudomonadati</taxon>
        <taxon>Pseudomonadota</taxon>
        <taxon>Gammaproteobacteria</taxon>
        <taxon>Pseudomonadales</taxon>
        <taxon>Pseudomonadaceae</taxon>
        <taxon>Pseudomonas</taxon>
        <taxon>Pseudomonas paraeruginosa</taxon>
    </lineage>
</organism>
<name>A6VBQ5_PSEP7</name>
<dbReference type="HOGENOM" id="CLU_141031_0_0_6"/>
<protein>
    <submittedName>
        <fullName evidence="1">Uncharacterized protein</fullName>
    </submittedName>
</protein>
<reference evidence="1 2" key="1">
    <citation type="submission" date="2007-06" db="EMBL/GenBank/DDBJ databases">
        <authorList>
            <person name="Dodson R.J."/>
            <person name="Harkins D."/>
            <person name="Paulsen I.T."/>
        </authorList>
    </citation>
    <scope>NUCLEOTIDE SEQUENCE [LARGE SCALE GENOMIC DNA]</scope>
    <source>
        <strain evidence="1 2">PA7</strain>
    </source>
</reference>